<keyword evidence="2" id="KW-1133">Transmembrane helix</keyword>
<proteinExistence type="predicted"/>
<feature type="compositionally biased region" description="Basic and acidic residues" evidence="1">
    <location>
        <begin position="1"/>
        <end position="18"/>
    </location>
</feature>
<evidence type="ECO:0000313" key="4">
    <source>
        <dbReference type="Proteomes" id="UP001597205"/>
    </source>
</evidence>
<gene>
    <name evidence="3" type="ORF">ACFQ2C_05320</name>
</gene>
<keyword evidence="2" id="KW-0472">Membrane</keyword>
<comment type="caution">
    <text evidence="3">The sequence shown here is derived from an EMBL/GenBank/DDBJ whole genome shotgun (WGS) entry which is preliminary data.</text>
</comment>
<dbReference type="RefSeq" id="WP_380894987.1">
    <property type="nucleotide sequence ID" value="NZ_JBHTKY010000005.1"/>
</dbReference>
<evidence type="ECO:0000256" key="2">
    <source>
        <dbReference type="SAM" id="Phobius"/>
    </source>
</evidence>
<feature type="transmembrane region" description="Helical" evidence="2">
    <location>
        <begin position="47"/>
        <end position="66"/>
    </location>
</feature>
<evidence type="ECO:0000256" key="1">
    <source>
        <dbReference type="SAM" id="MobiDB-lite"/>
    </source>
</evidence>
<accession>A0ABW3RIL8</accession>
<dbReference type="EMBL" id="JBHTKY010000005">
    <property type="protein sequence ID" value="MFD1165023.1"/>
    <property type="molecule type" value="Genomic_DNA"/>
</dbReference>
<feature type="region of interest" description="Disordered" evidence="1">
    <location>
        <begin position="1"/>
        <end position="23"/>
    </location>
</feature>
<keyword evidence="2" id="KW-0812">Transmembrane</keyword>
<evidence type="ECO:0000313" key="3">
    <source>
        <dbReference type="EMBL" id="MFD1165023.1"/>
    </source>
</evidence>
<dbReference type="Proteomes" id="UP001597205">
    <property type="component" value="Unassembled WGS sequence"/>
</dbReference>
<keyword evidence="4" id="KW-1185">Reference proteome</keyword>
<sequence length="264" mass="29589">MKDQDLDKMFSDSLKDQEATPPASVWQGIESKLDETKIIPMKPKLNWQVWAIAACLLIALGIGLNMPDRQLNNETDQPQVASNEVNQVEKLPNADQQKWELPSTTIYQPVEEVISQSMESVLAESKNSTAESTIAIEKTIAKTDKAKQDRLALSETKKSFEKIAPASKMEVINAIELNENDKNKVELSAIEVAPIQPLVNIIENEDVMYAEVKQQPKKKQTIFTNILNNIAENINPSNKTVKFSSDDEGTIKVDLFHSIAKTRR</sequence>
<organism evidence="3 4">
    <name type="scientific">Sphingobacterium daejeonense</name>
    <dbReference type="NCBI Taxonomy" id="371142"/>
    <lineage>
        <taxon>Bacteria</taxon>
        <taxon>Pseudomonadati</taxon>
        <taxon>Bacteroidota</taxon>
        <taxon>Sphingobacteriia</taxon>
        <taxon>Sphingobacteriales</taxon>
        <taxon>Sphingobacteriaceae</taxon>
        <taxon>Sphingobacterium</taxon>
    </lineage>
</organism>
<reference evidence="4" key="1">
    <citation type="journal article" date="2019" name="Int. J. Syst. Evol. Microbiol.">
        <title>The Global Catalogue of Microorganisms (GCM) 10K type strain sequencing project: providing services to taxonomists for standard genome sequencing and annotation.</title>
        <authorList>
            <consortium name="The Broad Institute Genomics Platform"/>
            <consortium name="The Broad Institute Genome Sequencing Center for Infectious Disease"/>
            <person name="Wu L."/>
            <person name="Ma J."/>
        </authorList>
    </citation>
    <scope>NUCLEOTIDE SEQUENCE [LARGE SCALE GENOMIC DNA]</scope>
    <source>
        <strain evidence="4">CCUG 52468</strain>
    </source>
</reference>
<name>A0ABW3RIL8_9SPHI</name>
<protein>
    <submittedName>
        <fullName evidence="3">Uncharacterized protein</fullName>
    </submittedName>
</protein>